<dbReference type="OrthoDB" id="5120991at2759"/>
<evidence type="ECO:0000313" key="2">
    <source>
        <dbReference type="Proteomes" id="UP000250140"/>
    </source>
</evidence>
<keyword evidence="2" id="KW-1185">Reference proteome</keyword>
<reference evidence="1 2" key="1">
    <citation type="journal article" date="2016" name="Nat. Commun.">
        <title>Ectomycorrhizal ecology is imprinted in the genome of the dominant symbiotic fungus Cenococcum geophilum.</title>
        <authorList>
            <consortium name="DOE Joint Genome Institute"/>
            <person name="Peter M."/>
            <person name="Kohler A."/>
            <person name="Ohm R.A."/>
            <person name="Kuo A."/>
            <person name="Krutzmann J."/>
            <person name="Morin E."/>
            <person name="Arend M."/>
            <person name="Barry K.W."/>
            <person name="Binder M."/>
            <person name="Choi C."/>
            <person name="Clum A."/>
            <person name="Copeland A."/>
            <person name="Grisel N."/>
            <person name="Haridas S."/>
            <person name="Kipfer T."/>
            <person name="LaButti K."/>
            <person name="Lindquist E."/>
            <person name="Lipzen A."/>
            <person name="Maire R."/>
            <person name="Meier B."/>
            <person name="Mihaltcheva S."/>
            <person name="Molinier V."/>
            <person name="Murat C."/>
            <person name="Poggeler S."/>
            <person name="Quandt C.A."/>
            <person name="Sperisen C."/>
            <person name="Tritt A."/>
            <person name="Tisserant E."/>
            <person name="Crous P.W."/>
            <person name="Henrissat B."/>
            <person name="Nehls U."/>
            <person name="Egli S."/>
            <person name="Spatafora J.W."/>
            <person name="Grigoriev I.V."/>
            <person name="Martin F.M."/>
        </authorList>
    </citation>
    <scope>NUCLEOTIDE SEQUENCE [LARGE SCALE GENOMIC DNA]</scope>
    <source>
        <strain evidence="1 2">CBS 207.34</strain>
    </source>
</reference>
<dbReference type="Proteomes" id="UP000250140">
    <property type="component" value="Unassembled WGS sequence"/>
</dbReference>
<protein>
    <submittedName>
        <fullName evidence="1">Uncharacterized protein</fullName>
    </submittedName>
</protein>
<dbReference type="AlphaFoldDB" id="A0A8E2JNB5"/>
<organism evidence="1 2">
    <name type="scientific">Glonium stellatum</name>
    <dbReference type="NCBI Taxonomy" id="574774"/>
    <lineage>
        <taxon>Eukaryota</taxon>
        <taxon>Fungi</taxon>
        <taxon>Dikarya</taxon>
        <taxon>Ascomycota</taxon>
        <taxon>Pezizomycotina</taxon>
        <taxon>Dothideomycetes</taxon>
        <taxon>Pleosporomycetidae</taxon>
        <taxon>Gloniales</taxon>
        <taxon>Gloniaceae</taxon>
        <taxon>Glonium</taxon>
    </lineage>
</organism>
<sequence length="292" mass="33637">MTEVDRIELQILCKNRLRDGASPGYQKRLYAPRDSLDVKELKRITKIQIGFHLEHKKVLLPYLEDDSVAAGLVTAATRMSAEQDLQEGSQSLSFVSNVLRFYQRKIASNDRSSILTPDPGLPPVTYHLYRTREVTVLRGRRYIYRVREVTDRYAMYMLEAPEMSTGQINSAKLFRISEYPVLFIEALLSDQWSPPRFAYGARKFVWKEIDLKDAAAPEALREFRQDWVKPGSETGKRLDDADSRRLAWADSPKAGKVLDVYKIHFAGMDRILREVILASQMTRQICLFTAIE</sequence>
<dbReference type="EMBL" id="KV750714">
    <property type="protein sequence ID" value="OCL03554.1"/>
    <property type="molecule type" value="Genomic_DNA"/>
</dbReference>
<name>A0A8E2JNB5_9PEZI</name>
<gene>
    <name evidence="1" type="ORF">AOQ84DRAFT_400609</name>
</gene>
<accession>A0A8E2JNB5</accession>
<proteinExistence type="predicted"/>
<evidence type="ECO:0000313" key="1">
    <source>
        <dbReference type="EMBL" id="OCL03554.1"/>
    </source>
</evidence>